<feature type="region of interest" description="Disordered" evidence="1">
    <location>
        <begin position="380"/>
        <end position="409"/>
    </location>
</feature>
<dbReference type="EMBL" id="CAMPGE010002225">
    <property type="protein sequence ID" value="CAI2361024.1"/>
    <property type="molecule type" value="Genomic_DNA"/>
</dbReference>
<gene>
    <name evidence="2" type="ORF">ECRASSUSDP1_LOCUS2333</name>
</gene>
<accession>A0AAD1U8J3</accession>
<protein>
    <submittedName>
        <fullName evidence="2">Uncharacterized protein</fullName>
    </submittedName>
</protein>
<feature type="region of interest" description="Disordered" evidence="1">
    <location>
        <begin position="1"/>
        <end position="21"/>
    </location>
</feature>
<evidence type="ECO:0000313" key="3">
    <source>
        <dbReference type="Proteomes" id="UP001295684"/>
    </source>
</evidence>
<dbReference type="AlphaFoldDB" id="A0AAD1U8J3"/>
<evidence type="ECO:0000313" key="2">
    <source>
        <dbReference type="EMBL" id="CAI2361024.1"/>
    </source>
</evidence>
<reference evidence="2" key="1">
    <citation type="submission" date="2023-07" db="EMBL/GenBank/DDBJ databases">
        <authorList>
            <consortium name="AG Swart"/>
            <person name="Singh M."/>
            <person name="Singh A."/>
            <person name="Seah K."/>
            <person name="Emmerich C."/>
        </authorList>
    </citation>
    <scope>NUCLEOTIDE SEQUENCE</scope>
    <source>
        <strain evidence="2">DP1</strain>
    </source>
</reference>
<dbReference type="Proteomes" id="UP001295684">
    <property type="component" value="Unassembled WGS sequence"/>
</dbReference>
<organism evidence="2 3">
    <name type="scientific">Euplotes crassus</name>
    <dbReference type="NCBI Taxonomy" id="5936"/>
    <lineage>
        <taxon>Eukaryota</taxon>
        <taxon>Sar</taxon>
        <taxon>Alveolata</taxon>
        <taxon>Ciliophora</taxon>
        <taxon>Intramacronucleata</taxon>
        <taxon>Spirotrichea</taxon>
        <taxon>Hypotrichia</taxon>
        <taxon>Euplotida</taxon>
        <taxon>Euplotidae</taxon>
        <taxon>Moneuplotes</taxon>
    </lineage>
</organism>
<feature type="compositionally biased region" description="Basic and acidic residues" evidence="1">
    <location>
        <begin position="396"/>
        <end position="409"/>
    </location>
</feature>
<comment type="caution">
    <text evidence="2">The sequence shown here is derived from an EMBL/GenBank/DDBJ whole genome shotgun (WGS) entry which is preliminary data.</text>
</comment>
<evidence type="ECO:0000256" key="1">
    <source>
        <dbReference type="SAM" id="MobiDB-lite"/>
    </source>
</evidence>
<sequence length="530" mass="61465">METSSKSDQDHDQVEIYDKDDPNGVNNHLKLFLKSNILNYGDEESFAFQQLYDEESILRQLMNELDESYSCDSKDKDADNPKSETIKRSYNALISLHDLQSKIKPVKDVQHIKTRIKELNQGIYNLTTKESQFIQKERALIEDLFAQTDEFLVDLTIKYFNNLKILKQLEKEKRIYVGKKLDLQKRLIERSEQILKFSSMVYFESNKAISIKKISHNNAQFSRCEKALKDNSFKDDKKICDFKLIEAYRIENTIKLEEFDAKLAQHSNGILKGLFSVIDWDQVPNLAVYGISEKKSQEYYEQNILRIPQNLISSCNLPEIVGPMLKDSQEVELPFHTSIYSTSKLLSKKLEESPPDIGECYYLLLSRAIVCNNNSKNSVKRKKSAKSSQKSPSQTTEKESEGEKLQVDYDPKEGLYTHYTYETVYPEYILIVEPNPNPTTPDFLETCDVKINELQTQNADLKTLLRSHKNNFWKTVKTNVQTYLHPEILEERASMMKTLKTQLSINKKELEQQKVFTGDLTSIQGSRKNG</sequence>
<name>A0AAD1U8J3_EUPCR</name>
<proteinExistence type="predicted"/>
<keyword evidence="3" id="KW-1185">Reference proteome</keyword>